<gene>
    <name evidence="2" type="ORF">GGE31_002840</name>
    <name evidence="1" type="ORF">GGE33_003213</name>
    <name evidence="3" type="ORF">GGE35_002780</name>
</gene>
<dbReference type="Proteomes" id="UP000520770">
    <property type="component" value="Unassembled WGS sequence"/>
</dbReference>
<keyword evidence="5" id="KW-1185">Reference proteome</keyword>
<name>A0A7W6S931_9HYPH</name>
<dbReference type="Proteomes" id="UP000576087">
    <property type="component" value="Unassembled WGS sequence"/>
</dbReference>
<evidence type="ECO:0000313" key="1">
    <source>
        <dbReference type="EMBL" id="MBB4349451.1"/>
    </source>
</evidence>
<dbReference type="EMBL" id="JACIHM010000003">
    <property type="protein sequence ID" value="MBB4446958.1"/>
    <property type="molecule type" value="Genomic_DNA"/>
</dbReference>
<evidence type="ECO:0000313" key="6">
    <source>
        <dbReference type="Proteomes" id="UP000576087"/>
    </source>
</evidence>
<comment type="caution">
    <text evidence="1">The sequence shown here is derived from an EMBL/GenBank/DDBJ whole genome shotgun (WGS) entry which is preliminary data.</text>
</comment>
<dbReference type="AlphaFoldDB" id="A0A7W6S931"/>
<dbReference type="EMBL" id="JACIGW010000003">
    <property type="protein sequence ID" value="MBB4349451.1"/>
    <property type="molecule type" value="Genomic_DNA"/>
</dbReference>
<protein>
    <submittedName>
        <fullName evidence="1">Uncharacterized protein</fullName>
    </submittedName>
</protein>
<dbReference type="EMBL" id="JACIGY010000003">
    <property type="protein sequence ID" value="MBB4412327.1"/>
    <property type="molecule type" value="Genomic_DNA"/>
</dbReference>
<evidence type="ECO:0000313" key="3">
    <source>
        <dbReference type="EMBL" id="MBB4446958.1"/>
    </source>
</evidence>
<evidence type="ECO:0000313" key="2">
    <source>
        <dbReference type="EMBL" id="MBB4412327.1"/>
    </source>
</evidence>
<dbReference type="Proteomes" id="UP000524535">
    <property type="component" value="Unassembled WGS sequence"/>
</dbReference>
<evidence type="ECO:0000313" key="4">
    <source>
        <dbReference type="Proteomes" id="UP000520770"/>
    </source>
</evidence>
<dbReference type="RefSeq" id="WP_183824718.1">
    <property type="nucleotide sequence ID" value="NZ_JACIGW010000003.1"/>
</dbReference>
<proteinExistence type="predicted"/>
<sequence>MSTEVIVQGRGMVGSGRLNWPDDLQERLSSQLALLEALTEKEDSGWRFAMNFFPTRTNNLNDIVSELNTHLFEPHARELRRYLAKNTNVPVVEVEPDEIPASDRIVTLHHNTVAHDEADAALANVERDLQQANDGDPQEKERVLAEIGAARRLLKASQVRIALLAGLLGSALSWITSQFAETAAGKAAEWAIQKLTEYLPMLSDLF</sequence>
<evidence type="ECO:0000313" key="5">
    <source>
        <dbReference type="Proteomes" id="UP000524535"/>
    </source>
</evidence>
<reference evidence="4 5" key="1">
    <citation type="submission" date="2020-08" db="EMBL/GenBank/DDBJ databases">
        <title>Genomic Encyclopedia of Type Strains, Phase IV (KMG-V): Genome sequencing to study the core and pangenomes of soil and plant-associated prokaryotes.</title>
        <authorList>
            <person name="Whitman W."/>
        </authorList>
    </citation>
    <scope>NUCLEOTIDE SEQUENCE [LARGE SCALE GENOMIC DNA]</scope>
    <source>
        <strain evidence="2 5">SEMIA 444</strain>
        <strain evidence="1 4">SEMIA 448</strain>
        <strain evidence="3 6">SEMIA 452</strain>
    </source>
</reference>
<organism evidence="1 4">
    <name type="scientific">Aliirhizobium cellulosilyticum</name>
    <dbReference type="NCBI Taxonomy" id="393664"/>
    <lineage>
        <taxon>Bacteria</taxon>
        <taxon>Pseudomonadati</taxon>
        <taxon>Pseudomonadota</taxon>
        <taxon>Alphaproteobacteria</taxon>
        <taxon>Hyphomicrobiales</taxon>
        <taxon>Rhizobiaceae</taxon>
        <taxon>Aliirhizobium</taxon>
    </lineage>
</organism>
<accession>A0A7W6S931</accession>